<sequence length="222" mass="23659">MTRGRRPVLRAVVWLACLGGVAALGVAAPAVWARAMASDRVFAADEAPAQDVAIVFGAEMYASGEPSPYLRARLDLGVELYEGGRARVLVVSGDNDDAHHNETTNMKAYLVAAGVPAERVVEDEHGLDTYDTCVRAREVFGVTNALLVSQRYHLPRAVATCRAVGVDAVGVGDVSVRATSRRWNEFAARELGANLKMVWDLVSRRTPSLDGDPDAVAAALAS</sequence>
<dbReference type="RefSeq" id="WP_232549839.1">
    <property type="nucleotide sequence ID" value="NZ_CP115965.1"/>
</dbReference>
<name>A0ABZ3C764_9ACTN</name>
<gene>
    <name evidence="2" type="ORF">PCC79_14325</name>
</gene>
<organism evidence="2 3">
    <name type="scientific">Propioniciclava soli</name>
    <dbReference type="NCBI Taxonomy" id="2775081"/>
    <lineage>
        <taxon>Bacteria</taxon>
        <taxon>Bacillati</taxon>
        <taxon>Actinomycetota</taxon>
        <taxon>Actinomycetes</taxon>
        <taxon>Propionibacteriales</taxon>
        <taxon>Propionibacteriaceae</taxon>
        <taxon>Propioniciclava</taxon>
    </lineage>
</organism>
<dbReference type="EMBL" id="CP115965">
    <property type="protein sequence ID" value="WZW98054.1"/>
    <property type="molecule type" value="Genomic_DNA"/>
</dbReference>
<dbReference type="Pfam" id="PF02698">
    <property type="entry name" value="DUF218"/>
    <property type="match status" value="1"/>
</dbReference>
<dbReference type="Proteomes" id="UP001434337">
    <property type="component" value="Chromosome"/>
</dbReference>
<dbReference type="InterPro" id="IPR006311">
    <property type="entry name" value="TAT_signal"/>
</dbReference>
<feature type="domain" description="DUF218" evidence="1">
    <location>
        <begin position="51"/>
        <end position="188"/>
    </location>
</feature>
<protein>
    <submittedName>
        <fullName evidence="2">YdcF family protein</fullName>
    </submittedName>
</protein>
<reference evidence="2 3" key="1">
    <citation type="journal article" date="2023" name="Environ Microbiome">
        <title>A coral-associated actinobacterium mitigates coral bleaching under heat stress.</title>
        <authorList>
            <person name="Li J."/>
            <person name="Zou Y."/>
            <person name="Li Q."/>
            <person name="Zhang J."/>
            <person name="Bourne D.G."/>
            <person name="Lyu Y."/>
            <person name="Liu C."/>
            <person name="Zhang S."/>
        </authorList>
    </citation>
    <scope>NUCLEOTIDE SEQUENCE [LARGE SCALE GENOMIC DNA]</scope>
    <source>
        <strain evidence="2 3">SCSIO 13291</strain>
    </source>
</reference>
<evidence type="ECO:0000313" key="3">
    <source>
        <dbReference type="Proteomes" id="UP001434337"/>
    </source>
</evidence>
<dbReference type="PROSITE" id="PS51318">
    <property type="entry name" value="TAT"/>
    <property type="match status" value="1"/>
</dbReference>
<evidence type="ECO:0000313" key="2">
    <source>
        <dbReference type="EMBL" id="WZW98054.1"/>
    </source>
</evidence>
<dbReference type="CDD" id="cd06259">
    <property type="entry name" value="YdcF-like"/>
    <property type="match status" value="1"/>
</dbReference>
<dbReference type="InterPro" id="IPR051599">
    <property type="entry name" value="Cell_Envelope_Assoc"/>
</dbReference>
<dbReference type="InterPro" id="IPR003848">
    <property type="entry name" value="DUF218"/>
</dbReference>
<evidence type="ECO:0000259" key="1">
    <source>
        <dbReference type="Pfam" id="PF02698"/>
    </source>
</evidence>
<accession>A0ABZ3C764</accession>
<keyword evidence="3" id="KW-1185">Reference proteome</keyword>
<proteinExistence type="predicted"/>
<dbReference type="PANTHER" id="PTHR30336:SF6">
    <property type="entry name" value="INTEGRAL MEMBRANE PROTEIN"/>
    <property type="match status" value="1"/>
</dbReference>
<dbReference type="PANTHER" id="PTHR30336">
    <property type="entry name" value="INNER MEMBRANE PROTEIN, PROBABLE PERMEASE"/>
    <property type="match status" value="1"/>
</dbReference>